<evidence type="ECO:0000313" key="2">
    <source>
        <dbReference type="Proteomes" id="UP001231941"/>
    </source>
</evidence>
<dbReference type="RefSeq" id="WP_305990897.1">
    <property type="nucleotide sequence ID" value="NZ_JAVAMP010000002.1"/>
</dbReference>
<keyword evidence="2" id="KW-1185">Reference proteome</keyword>
<comment type="caution">
    <text evidence="1">The sequence shown here is derived from an EMBL/GenBank/DDBJ whole genome shotgun (WGS) entry which is preliminary data.</text>
</comment>
<reference evidence="1 2" key="1">
    <citation type="submission" date="2023-08" db="EMBL/GenBank/DDBJ databases">
        <authorList>
            <person name="Park J.-S."/>
        </authorList>
    </citation>
    <scope>NUCLEOTIDE SEQUENCE [LARGE SCALE GENOMIC DNA]</scope>
    <source>
        <strain evidence="1 2">2205SS18-9</strain>
    </source>
</reference>
<proteinExistence type="predicted"/>
<organism evidence="1 2">
    <name type="scientific">Chengkuizengella axinellae</name>
    <dbReference type="NCBI Taxonomy" id="3064388"/>
    <lineage>
        <taxon>Bacteria</taxon>
        <taxon>Bacillati</taxon>
        <taxon>Bacillota</taxon>
        <taxon>Bacilli</taxon>
        <taxon>Bacillales</taxon>
        <taxon>Paenibacillaceae</taxon>
        <taxon>Chengkuizengella</taxon>
    </lineage>
</organism>
<accession>A0ABT9IXQ2</accession>
<dbReference type="EMBL" id="JAVAMP010000002">
    <property type="protein sequence ID" value="MDP5273584.1"/>
    <property type="molecule type" value="Genomic_DNA"/>
</dbReference>
<gene>
    <name evidence="1" type="ORF">Q5Y73_05680</name>
</gene>
<protein>
    <submittedName>
        <fullName evidence="1">Uncharacterized protein</fullName>
    </submittedName>
</protein>
<evidence type="ECO:0000313" key="1">
    <source>
        <dbReference type="EMBL" id="MDP5273584.1"/>
    </source>
</evidence>
<dbReference type="Proteomes" id="UP001231941">
    <property type="component" value="Unassembled WGS sequence"/>
</dbReference>
<name>A0ABT9IXQ2_9BACL</name>
<sequence>MRGDSNSVSLKMIITSGIEIWELSFKGVSKLQTTYVERFTADYDDWISEEILNIDEKTLSFRNCFPQKQVF</sequence>